<evidence type="ECO:0000313" key="2">
    <source>
        <dbReference type="Proteomes" id="UP000749559"/>
    </source>
</evidence>
<dbReference type="EMBL" id="CAIIXF020000004">
    <property type="protein sequence ID" value="CAH1781944.1"/>
    <property type="molecule type" value="Genomic_DNA"/>
</dbReference>
<name>A0A8J1YBL7_OWEFU</name>
<accession>A0A8J1YBL7</accession>
<protein>
    <submittedName>
        <fullName evidence="1">Uncharacterized protein</fullName>
    </submittedName>
</protein>
<feature type="non-terminal residue" evidence="1">
    <location>
        <position position="1"/>
    </location>
</feature>
<comment type="caution">
    <text evidence="1">The sequence shown here is derived from an EMBL/GenBank/DDBJ whole genome shotgun (WGS) entry which is preliminary data.</text>
</comment>
<evidence type="ECO:0000313" key="1">
    <source>
        <dbReference type="EMBL" id="CAH1781944.1"/>
    </source>
</evidence>
<dbReference type="AlphaFoldDB" id="A0A8J1YBL7"/>
<sequence length="109" mass="12266">NHMTHFCDFLTFIGSRLVPGYGAIVFILGLKRSGIFFKDELREISQQDPSPNHMTHLSDFPTFTGSRLVSGYGAIVFILGLKRSGIFIKAELREIGQHDPSPKNMTHFL</sequence>
<keyword evidence="2" id="KW-1185">Reference proteome</keyword>
<gene>
    <name evidence="1" type="ORF">OFUS_LOCUS8444</name>
</gene>
<reference evidence="1" key="1">
    <citation type="submission" date="2022-03" db="EMBL/GenBank/DDBJ databases">
        <authorList>
            <person name="Martin C."/>
        </authorList>
    </citation>
    <scope>NUCLEOTIDE SEQUENCE</scope>
</reference>
<organism evidence="1 2">
    <name type="scientific">Owenia fusiformis</name>
    <name type="common">Polychaete worm</name>
    <dbReference type="NCBI Taxonomy" id="6347"/>
    <lineage>
        <taxon>Eukaryota</taxon>
        <taxon>Metazoa</taxon>
        <taxon>Spiralia</taxon>
        <taxon>Lophotrochozoa</taxon>
        <taxon>Annelida</taxon>
        <taxon>Polychaeta</taxon>
        <taxon>Sedentaria</taxon>
        <taxon>Canalipalpata</taxon>
        <taxon>Sabellida</taxon>
        <taxon>Oweniida</taxon>
        <taxon>Oweniidae</taxon>
        <taxon>Owenia</taxon>
    </lineage>
</organism>
<dbReference type="Proteomes" id="UP000749559">
    <property type="component" value="Unassembled WGS sequence"/>
</dbReference>
<proteinExistence type="predicted"/>